<dbReference type="PANTHER" id="PTHR47053:SF1">
    <property type="entry name" value="MUREIN DD-ENDOPEPTIDASE MEPH-RELATED"/>
    <property type="match status" value="1"/>
</dbReference>
<name>A0A2U3LIM2_9FIRM</name>
<feature type="domain" description="NlpC/P60" evidence="6">
    <location>
        <begin position="109"/>
        <end position="230"/>
    </location>
</feature>
<protein>
    <submittedName>
        <fullName evidence="7">Cell wall-associated hydrolase, invasion-associated protein</fullName>
    </submittedName>
</protein>
<keyword evidence="2" id="KW-0645">Protease</keyword>
<dbReference type="InterPro" id="IPR002477">
    <property type="entry name" value="Peptidoglycan-bd-like"/>
</dbReference>
<evidence type="ECO:0000256" key="1">
    <source>
        <dbReference type="ARBA" id="ARBA00007074"/>
    </source>
</evidence>
<feature type="chain" id="PRO_5015434491" evidence="5">
    <location>
        <begin position="25"/>
        <end position="230"/>
    </location>
</feature>
<evidence type="ECO:0000256" key="2">
    <source>
        <dbReference type="ARBA" id="ARBA00022670"/>
    </source>
</evidence>
<dbReference type="SUPFAM" id="SSF47090">
    <property type="entry name" value="PGBD-like"/>
    <property type="match status" value="1"/>
</dbReference>
<dbReference type="InterPro" id="IPR036366">
    <property type="entry name" value="PGBDSf"/>
</dbReference>
<dbReference type="InterPro" id="IPR036365">
    <property type="entry name" value="PGBD-like_sf"/>
</dbReference>
<evidence type="ECO:0000313" key="7">
    <source>
        <dbReference type="EMBL" id="SPF51669.1"/>
    </source>
</evidence>
<dbReference type="InterPro" id="IPR000064">
    <property type="entry name" value="NLP_P60_dom"/>
</dbReference>
<evidence type="ECO:0000313" key="8">
    <source>
        <dbReference type="Proteomes" id="UP000238916"/>
    </source>
</evidence>
<dbReference type="Pfam" id="PF01471">
    <property type="entry name" value="PG_binding_1"/>
    <property type="match status" value="1"/>
</dbReference>
<keyword evidence="5" id="KW-0732">Signal</keyword>
<organism evidence="7 8">
    <name type="scientific">Candidatus Desulfosporosinus infrequens</name>
    <dbReference type="NCBI Taxonomy" id="2043169"/>
    <lineage>
        <taxon>Bacteria</taxon>
        <taxon>Bacillati</taxon>
        <taxon>Bacillota</taxon>
        <taxon>Clostridia</taxon>
        <taxon>Eubacteriales</taxon>
        <taxon>Desulfitobacteriaceae</taxon>
        <taxon>Desulfosporosinus</taxon>
    </lineage>
</organism>
<keyword evidence="3 7" id="KW-0378">Hydrolase</keyword>
<gene>
    <name evidence="7" type="ORF">SBF1_5250003</name>
</gene>
<dbReference type="InterPro" id="IPR038765">
    <property type="entry name" value="Papain-like_cys_pep_sf"/>
</dbReference>
<dbReference type="EMBL" id="OMOF01000474">
    <property type="protein sequence ID" value="SPF51669.1"/>
    <property type="molecule type" value="Genomic_DNA"/>
</dbReference>
<evidence type="ECO:0000256" key="5">
    <source>
        <dbReference type="SAM" id="SignalP"/>
    </source>
</evidence>
<dbReference type="SUPFAM" id="SSF54001">
    <property type="entry name" value="Cysteine proteinases"/>
    <property type="match status" value="1"/>
</dbReference>
<dbReference type="Pfam" id="PF00877">
    <property type="entry name" value="NLPC_P60"/>
    <property type="match status" value="1"/>
</dbReference>
<evidence type="ECO:0000256" key="4">
    <source>
        <dbReference type="ARBA" id="ARBA00022807"/>
    </source>
</evidence>
<reference evidence="8" key="1">
    <citation type="submission" date="2018-02" db="EMBL/GenBank/DDBJ databases">
        <authorList>
            <person name="Hausmann B."/>
        </authorList>
    </citation>
    <scope>NUCLEOTIDE SEQUENCE [LARGE SCALE GENOMIC DNA]</scope>
    <source>
        <strain evidence="8">Peat soil MAG SbF1</strain>
    </source>
</reference>
<evidence type="ECO:0000256" key="3">
    <source>
        <dbReference type="ARBA" id="ARBA00022801"/>
    </source>
</evidence>
<comment type="similarity">
    <text evidence="1">Belongs to the peptidase C40 family.</text>
</comment>
<sequence>MKKKLILVIFVLIFTLAMPTITQAALGDTTLKLGSTGSEVSTLQAELSYVGLNPGTIDGVFGILTQQALKTFQTSKKLTSDGVFGPLTAVALNTAYTAEEAAVAAAQRPRKTNSIIATAETYLGVPYLWGGTTPAGFDCSGFTQFVFAANGITLPRVSADQAKTGTAIAFANLQPGDLIFFATDTPGVVSHVGIYIGNSEFINASSSEGVTIYPIGPYWTSIYMGARRVY</sequence>
<dbReference type="GO" id="GO:0008234">
    <property type="term" value="F:cysteine-type peptidase activity"/>
    <property type="evidence" value="ECO:0007669"/>
    <property type="project" value="UniProtKB-KW"/>
</dbReference>
<dbReference type="OrthoDB" id="9808890at2"/>
<dbReference type="PROSITE" id="PS51935">
    <property type="entry name" value="NLPC_P60"/>
    <property type="match status" value="1"/>
</dbReference>
<keyword evidence="4" id="KW-0788">Thiol protease</keyword>
<dbReference type="AlphaFoldDB" id="A0A2U3LIM2"/>
<accession>A0A2U3LIM2</accession>
<dbReference type="Gene3D" id="1.10.101.10">
    <property type="entry name" value="PGBD-like superfamily/PGBD"/>
    <property type="match status" value="1"/>
</dbReference>
<feature type="signal peptide" evidence="5">
    <location>
        <begin position="1"/>
        <end position="24"/>
    </location>
</feature>
<dbReference type="PANTHER" id="PTHR47053">
    <property type="entry name" value="MUREIN DD-ENDOPEPTIDASE MEPH-RELATED"/>
    <property type="match status" value="1"/>
</dbReference>
<proteinExistence type="inferred from homology"/>
<dbReference type="GO" id="GO:0006508">
    <property type="term" value="P:proteolysis"/>
    <property type="evidence" value="ECO:0007669"/>
    <property type="project" value="UniProtKB-KW"/>
</dbReference>
<dbReference type="Gene3D" id="3.90.1720.10">
    <property type="entry name" value="endopeptidase domain like (from Nostoc punctiforme)"/>
    <property type="match status" value="1"/>
</dbReference>
<dbReference type="Proteomes" id="UP000238916">
    <property type="component" value="Unassembled WGS sequence"/>
</dbReference>
<dbReference type="InterPro" id="IPR051202">
    <property type="entry name" value="Peptidase_C40"/>
</dbReference>
<evidence type="ECO:0000259" key="6">
    <source>
        <dbReference type="PROSITE" id="PS51935"/>
    </source>
</evidence>